<dbReference type="PANTHER" id="PTHR31398:SF0">
    <property type="entry name" value="MEIOTIC NUCLEAR DIVISION PROTEIN 1 HOMOLOG"/>
    <property type="match status" value="1"/>
</dbReference>
<dbReference type="GO" id="GO:0007131">
    <property type="term" value="P:reciprocal meiotic recombination"/>
    <property type="evidence" value="ECO:0007669"/>
    <property type="project" value="TreeGrafter"/>
</dbReference>
<dbReference type="InParanoid" id="A0A077ZUD4"/>
<organism evidence="2 3">
    <name type="scientific">Stylonychia lemnae</name>
    <name type="common">Ciliate</name>
    <dbReference type="NCBI Taxonomy" id="5949"/>
    <lineage>
        <taxon>Eukaryota</taxon>
        <taxon>Sar</taxon>
        <taxon>Alveolata</taxon>
        <taxon>Ciliophora</taxon>
        <taxon>Intramacronucleata</taxon>
        <taxon>Spirotrichea</taxon>
        <taxon>Stichotrichia</taxon>
        <taxon>Sporadotrichida</taxon>
        <taxon>Oxytrichidae</taxon>
        <taxon>Stylonychinae</taxon>
        <taxon>Stylonychia</taxon>
    </lineage>
</organism>
<dbReference type="PANTHER" id="PTHR31398">
    <property type="entry name" value="MEIOTIC NUCLEAR DIVISION PROTEIN 1 HOMOLOG"/>
    <property type="match status" value="1"/>
</dbReference>
<feature type="transmembrane region" description="Helical" evidence="1">
    <location>
        <begin position="35"/>
        <end position="54"/>
    </location>
</feature>
<reference evidence="2 3" key="1">
    <citation type="submission" date="2014-06" db="EMBL/GenBank/DDBJ databases">
        <authorList>
            <person name="Swart Estienne"/>
        </authorList>
    </citation>
    <scope>NUCLEOTIDE SEQUENCE [LARGE SCALE GENOMIC DNA]</scope>
    <source>
        <strain evidence="2 3">130c</strain>
    </source>
</reference>
<dbReference type="EMBL" id="CCKQ01000992">
    <property type="protein sequence ID" value="CDW72081.1"/>
    <property type="molecule type" value="Genomic_DNA"/>
</dbReference>
<evidence type="ECO:0000313" key="2">
    <source>
        <dbReference type="EMBL" id="CDW72081.1"/>
    </source>
</evidence>
<keyword evidence="1" id="KW-1133">Transmembrane helix</keyword>
<keyword evidence="3" id="KW-1185">Reference proteome</keyword>
<keyword evidence="1" id="KW-0812">Transmembrane</keyword>
<dbReference type="Proteomes" id="UP000039865">
    <property type="component" value="Unassembled WGS sequence"/>
</dbReference>
<sequence length="518" mass="61269">MEIQSTSIFTHFVKGFDLYSQPINFSLNGQHKFKTIMGGAFSMIVVVLMIALSIQRINDIQNQNLYTVKQGANYVFKNMPTQEINLSEKKITWAFMISNYEKSQIYNDSFYGSFNIVQHQATQIIDSEITSDQQTEQSHSFNNIQIRNCNYPDDFSFLEEQYFRDYELSQYQCPSSQNSSIQGYENSMQYQSIHIQFLRCTGYNCSTDQDLEKWLENKWIYIYLVSQQFQEDAQENFIQSSFKDGNIFFTSEIKLDQRFFDYERQAYTFNQLLGELGGVYNSLLFIGFILYYQFRETMFFCQILSQGYLVGSQIEMTNHSVKTIDIKRHEIIKRFSASKIVNSGNNSNMQIDLNVKDDLKSQKPKLQRYSFDYIREMLFHRKYFIVSPLDIIKYTACKITGFFEQNRNMCNKYQQLKENYNRYQVGVRQVKSDLDLIQYINLMKEKDRKLLHGLVCGDQFQREKHPSEEIRKKLKTSKLEEMTKVQIFEQTSFPLAGCSSRNLFLYDSQIMDLSKRSS</sequence>
<protein>
    <recommendedName>
        <fullName evidence="4">Transmembrane protein</fullName>
    </recommendedName>
</protein>
<feature type="transmembrane region" description="Helical" evidence="1">
    <location>
        <begin position="272"/>
        <end position="294"/>
    </location>
</feature>
<proteinExistence type="predicted"/>
<dbReference type="AlphaFoldDB" id="A0A077ZUD4"/>
<evidence type="ECO:0000313" key="3">
    <source>
        <dbReference type="Proteomes" id="UP000039865"/>
    </source>
</evidence>
<evidence type="ECO:0000256" key="1">
    <source>
        <dbReference type="SAM" id="Phobius"/>
    </source>
</evidence>
<dbReference type="GO" id="GO:0005634">
    <property type="term" value="C:nucleus"/>
    <property type="evidence" value="ECO:0007669"/>
    <property type="project" value="TreeGrafter"/>
</dbReference>
<evidence type="ECO:0008006" key="4">
    <source>
        <dbReference type="Google" id="ProtNLM"/>
    </source>
</evidence>
<gene>
    <name evidence="2" type="primary">Contig8927.g9540</name>
    <name evidence="2" type="ORF">STYLEM_1035</name>
</gene>
<keyword evidence="1" id="KW-0472">Membrane</keyword>
<accession>A0A077ZUD4</accession>
<name>A0A077ZUD4_STYLE</name>